<evidence type="ECO:0000313" key="3">
    <source>
        <dbReference type="Proteomes" id="UP000037962"/>
    </source>
</evidence>
<name>A0ABR5LMC1_9MYCO</name>
<proteinExistence type="predicted"/>
<dbReference type="Gene3D" id="3.90.70.10">
    <property type="entry name" value="Cysteine proteinases"/>
    <property type="match status" value="1"/>
</dbReference>
<sequence length="191" mass="20343">MFAATAVHEIARGQGEAVWLSELSLLSKMGGDATYGHHLEDTFLALREHGQLCVSDYAVLNGCVDPGVAANGVSWRKVRIKPTSRATGNIEKQVAAGRPVLLGLLQMVSLSMPDVSGVVRITDGDKAEGNLGEPVGHAVAVVGKTLIAGVLHFLVRNSWGEGWAREGYGLIDHRYVARYGRDAAVVESVID</sequence>
<feature type="domain" description="Peptidase C1A papain C-terminal" evidence="1">
    <location>
        <begin position="86"/>
        <end position="174"/>
    </location>
</feature>
<dbReference type="RefSeq" id="WP_030093700.1">
    <property type="nucleotide sequence ID" value="NZ_LJFS01000035.1"/>
</dbReference>
<accession>A0ABR5LMC1</accession>
<protein>
    <recommendedName>
        <fullName evidence="1">Peptidase C1A papain C-terminal domain-containing protein</fullName>
    </recommendedName>
</protein>
<dbReference type="Pfam" id="PF00112">
    <property type="entry name" value="Peptidase_C1"/>
    <property type="match status" value="1"/>
</dbReference>
<dbReference type="Proteomes" id="UP000037962">
    <property type="component" value="Unassembled WGS sequence"/>
</dbReference>
<reference evidence="2 3" key="1">
    <citation type="submission" date="2015-09" db="EMBL/GenBank/DDBJ databases">
        <title>Genome Sequences of Mycobacterium immunogenum Isolates, Recuperated from a Chloraminated Drinking Water Distribution System Simulator Subjected to Episodes of Nitrification.</title>
        <authorList>
            <person name="Gomez-Alvarez V."/>
            <person name="Revetta R.P."/>
        </authorList>
    </citation>
    <scope>NUCLEOTIDE SEQUENCE [LARGE SCALE GENOMIC DNA]</scope>
    <source>
        <strain evidence="2 3">H076</strain>
    </source>
</reference>
<comment type="caution">
    <text evidence="2">The sequence shown here is derived from an EMBL/GenBank/DDBJ whole genome shotgun (WGS) entry which is preliminary data.</text>
</comment>
<keyword evidence="3" id="KW-1185">Reference proteome</keyword>
<dbReference type="InterPro" id="IPR038765">
    <property type="entry name" value="Papain-like_cys_pep_sf"/>
</dbReference>
<organism evidence="2 3">
    <name type="scientific">Mycobacteroides immunogenum</name>
    <dbReference type="NCBI Taxonomy" id="83262"/>
    <lineage>
        <taxon>Bacteria</taxon>
        <taxon>Bacillati</taxon>
        <taxon>Actinomycetota</taxon>
        <taxon>Actinomycetes</taxon>
        <taxon>Mycobacteriales</taxon>
        <taxon>Mycobacteriaceae</taxon>
        <taxon>Mycobacteroides</taxon>
    </lineage>
</organism>
<dbReference type="InterPro" id="IPR000668">
    <property type="entry name" value="Peptidase_C1A_C"/>
</dbReference>
<evidence type="ECO:0000259" key="1">
    <source>
        <dbReference type="Pfam" id="PF00112"/>
    </source>
</evidence>
<dbReference type="EMBL" id="LJFS01000035">
    <property type="protein sequence ID" value="KPG28240.1"/>
    <property type="molecule type" value="Genomic_DNA"/>
</dbReference>
<dbReference type="SUPFAM" id="SSF54001">
    <property type="entry name" value="Cysteine proteinases"/>
    <property type="match status" value="1"/>
</dbReference>
<gene>
    <name evidence="2" type="ORF">AN912_22055</name>
</gene>
<evidence type="ECO:0000313" key="2">
    <source>
        <dbReference type="EMBL" id="KPG28240.1"/>
    </source>
</evidence>